<gene>
    <name evidence="9" type="ORF">EA472_01950</name>
</gene>
<feature type="region of interest" description="Disordered" evidence="8">
    <location>
        <begin position="1"/>
        <end position="27"/>
    </location>
</feature>
<reference evidence="9 10" key="1">
    <citation type="submission" date="2018-10" db="EMBL/GenBank/DDBJ databases">
        <title>Natrarchaeobius chitinivorans gen. nov., sp. nov., and Natrarchaeobius haloalkaliphilus sp. nov., alkaliphilic, chitin-utilizing haloarchaea from hypersaline alkaline lakes.</title>
        <authorList>
            <person name="Sorokin D.Y."/>
            <person name="Elcheninov A.G."/>
            <person name="Kostrikina N.A."/>
            <person name="Bale N.J."/>
            <person name="Sinninghe Damste J.S."/>
            <person name="Khijniak T.V."/>
            <person name="Kublanov I.V."/>
            <person name="Toshchakov S.V."/>
        </authorList>
    </citation>
    <scope>NUCLEOTIDE SEQUENCE [LARGE SCALE GENOMIC DNA]</scope>
    <source>
        <strain evidence="9 10">AArcht7</strain>
    </source>
</reference>
<keyword evidence="5 7" id="KW-0408">Iron</keyword>
<sequence length="469" mass="52936">MTSRRTAVGDDAAIERGDGVPPRPLEEYPLPPGPDGYPLVGNTLSVVRDPFAFYDELATHGDVVRYRVAGRTFTALLHPDYVERVLVSEPGRFERYVFADLGFDIGTEGLLMTDGTQWKRQRRLLQPAFTIDRIETYAETMVECAERTADSWIDGSEVALNSEFSELTLRILAKALFDVEVDPATDGEVIARAARAINERVNARNLSTFLPQWVPLPANRRYERTMRAYREQVDALIDRRRSADSSGEADDLLSIMLRASDDRGGTLSETEVRDNLVTFLFAGHETSSLALTYALMLLARHDDVAATLRAELEEVIGDERPTAAHVPELEYADAVLTEAMRLYPPAYILFRKATDDAVIGGYRIPAGTILTLPQFHLHVDDRFYDDPEEFRPERWLDDDRDRPEYAYFPFGGGPRHCIGMRFATLEMTLIVAVLLCRFDFELSSEPDPEPSAAATLQPENDVRVRVRRR</sequence>
<dbReference type="InterPro" id="IPR017972">
    <property type="entry name" value="Cyt_P450_CS"/>
</dbReference>
<evidence type="ECO:0000256" key="4">
    <source>
        <dbReference type="ARBA" id="ARBA00023002"/>
    </source>
</evidence>
<evidence type="ECO:0000256" key="5">
    <source>
        <dbReference type="ARBA" id="ARBA00023004"/>
    </source>
</evidence>
<accession>A0A3N6PUC0</accession>
<dbReference type="GO" id="GO:0020037">
    <property type="term" value="F:heme binding"/>
    <property type="evidence" value="ECO:0007669"/>
    <property type="project" value="InterPro"/>
</dbReference>
<feature type="region of interest" description="Disordered" evidence="8">
    <location>
        <begin position="446"/>
        <end position="469"/>
    </location>
</feature>
<evidence type="ECO:0000256" key="8">
    <source>
        <dbReference type="SAM" id="MobiDB-lite"/>
    </source>
</evidence>
<evidence type="ECO:0000313" key="10">
    <source>
        <dbReference type="Proteomes" id="UP000281431"/>
    </source>
</evidence>
<dbReference type="PANTHER" id="PTHR24291:SF50">
    <property type="entry name" value="BIFUNCTIONAL ALBAFLAVENONE MONOOXYGENASE_TERPENE SYNTHASE"/>
    <property type="match status" value="1"/>
</dbReference>
<keyword evidence="2 7" id="KW-0349">Heme</keyword>
<dbReference type="PANTHER" id="PTHR24291">
    <property type="entry name" value="CYTOCHROME P450 FAMILY 4"/>
    <property type="match status" value="1"/>
</dbReference>
<evidence type="ECO:0000256" key="1">
    <source>
        <dbReference type="ARBA" id="ARBA00010617"/>
    </source>
</evidence>
<evidence type="ECO:0000256" key="6">
    <source>
        <dbReference type="ARBA" id="ARBA00023033"/>
    </source>
</evidence>
<keyword evidence="3 7" id="KW-0479">Metal-binding</keyword>
<proteinExistence type="inferred from homology"/>
<dbReference type="Proteomes" id="UP000281431">
    <property type="component" value="Unassembled WGS sequence"/>
</dbReference>
<dbReference type="GO" id="GO:0016705">
    <property type="term" value="F:oxidoreductase activity, acting on paired donors, with incorporation or reduction of molecular oxygen"/>
    <property type="evidence" value="ECO:0007669"/>
    <property type="project" value="InterPro"/>
</dbReference>
<dbReference type="SUPFAM" id="SSF48264">
    <property type="entry name" value="Cytochrome P450"/>
    <property type="match status" value="1"/>
</dbReference>
<keyword evidence="6 7" id="KW-0503">Monooxygenase</keyword>
<dbReference type="GO" id="GO:0005506">
    <property type="term" value="F:iron ion binding"/>
    <property type="evidence" value="ECO:0007669"/>
    <property type="project" value="InterPro"/>
</dbReference>
<dbReference type="InterPro" id="IPR050196">
    <property type="entry name" value="Cytochrome_P450_Monoox"/>
</dbReference>
<dbReference type="OrthoDB" id="9881at2157"/>
<dbReference type="InterPro" id="IPR036396">
    <property type="entry name" value="Cyt_P450_sf"/>
</dbReference>
<dbReference type="PRINTS" id="PR00385">
    <property type="entry name" value="P450"/>
</dbReference>
<dbReference type="PROSITE" id="PS00086">
    <property type="entry name" value="CYTOCHROME_P450"/>
    <property type="match status" value="1"/>
</dbReference>
<keyword evidence="4 7" id="KW-0560">Oxidoreductase</keyword>
<evidence type="ECO:0000256" key="2">
    <source>
        <dbReference type="ARBA" id="ARBA00022617"/>
    </source>
</evidence>
<dbReference type="GO" id="GO:0004497">
    <property type="term" value="F:monooxygenase activity"/>
    <property type="evidence" value="ECO:0007669"/>
    <property type="project" value="UniProtKB-KW"/>
</dbReference>
<feature type="compositionally biased region" description="Basic and acidic residues" evidence="8">
    <location>
        <begin position="460"/>
        <end position="469"/>
    </location>
</feature>
<evidence type="ECO:0000256" key="3">
    <source>
        <dbReference type="ARBA" id="ARBA00022723"/>
    </source>
</evidence>
<dbReference type="Gene3D" id="1.10.630.10">
    <property type="entry name" value="Cytochrome P450"/>
    <property type="match status" value="1"/>
</dbReference>
<dbReference type="PRINTS" id="PR00463">
    <property type="entry name" value="EP450I"/>
</dbReference>
<comment type="similarity">
    <text evidence="1 7">Belongs to the cytochrome P450 family.</text>
</comment>
<comment type="caution">
    <text evidence="9">The sequence shown here is derived from an EMBL/GenBank/DDBJ whole genome shotgun (WGS) entry which is preliminary data.</text>
</comment>
<evidence type="ECO:0000256" key="7">
    <source>
        <dbReference type="RuleBase" id="RU000461"/>
    </source>
</evidence>
<keyword evidence="10" id="KW-1185">Reference proteome</keyword>
<organism evidence="9 10">
    <name type="scientific">Natrarchaeobius chitinivorans</name>
    <dbReference type="NCBI Taxonomy" id="1679083"/>
    <lineage>
        <taxon>Archaea</taxon>
        <taxon>Methanobacteriati</taxon>
        <taxon>Methanobacteriota</taxon>
        <taxon>Stenosarchaea group</taxon>
        <taxon>Halobacteria</taxon>
        <taxon>Halobacteriales</taxon>
        <taxon>Natrialbaceae</taxon>
        <taxon>Natrarchaeobius</taxon>
    </lineage>
</organism>
<dbReference type="InterPro" id="IPR002401">
    <property type="entry name" value="Cyt_P450_E_grp-I"/>
</dbReference>
<name>A0A3N6PUC0_NATCH</name>
<dbReference type="EMBL" id="REFZ01000001">
    <property type="protein sequence ID" value="RQH03356.1"/>
    <property type="molecule type" value="Genomic_DNA"/>
</dbReference>
<dbReference type="AlphaFoldDB" id="A0A3N6PUC0"/>
<evidence type="ECO:0000313" key="9">
    <source>
        <dbReference type="EMBL" id="RQH03356.1"/>
    </source>
</evidence>
<dbReference type="Pfam" id="PF00067">
    <property type="entry name" value="p450"/>
    <property type="match status" value="1"/>
</dbReference>
<protein>
    <submittedName>
        <fullName evidence="9">Cytochrome P450</fullName>
    </submittedName>
</protein>
<dbReference type="InterPro" id="IPR001128">
    <property type="entry name" value="Cyt_P450"/>
</dbReference>